<protein>
    <submittedName>
        <fullName evidence="1">Uncharacterized protein</fullName>
    </submittedName>
</protein>
<dbReference type="Proteomes" id="UP000316030">
    <property type="component" value="Unassembled WGS sequence"/>
</dbReference>
<keyword evidence="2" id="KW-1185">Reference proteome</keyword>
<organism evidence="1 2">
    <name type="scientific">Thalassovita litoralis</name>
    <dbReference type="NCBI Taxonomy" id="1010611"/>
    <lineage>
        <taxon>Bacteria</taxon>
        <taxon>Pseudomonadati</taxon>
        <taxon>Pseudomonadota</taxon>
        <taxon>Alphaproteobacteria</taxon>
        <taxon>Rhodobacterales</taxon>
        <taxon>Roseobacteraceae</taxon>
        <taxon>Thalassovita</taxon>
    </lineage>
</organism>
<accession>A0A521ES68</accession>
<name>A0A521ES68_9RHOB</name>
<gene>
    <name evidence="1" type="ORF">SAMN06265173_1193</name>
</gene>
<dbReference type="OrthoDB" id="9808813at2"/>
<evidence type="ECO:0000313" key="1">
    <source>
        <dbReference type="EMBL" id="SMO86798.1"/>
    </source>
</evidence>
<dbReference type="RefSeq" id="WP_142494000.1">
    <property type="nucleotide sequence ID" value="NZ_FXTO01000019.1"/>
</dbReference>
<evidence type="ECO:0000313" key="2">
    <source>
        <dbReference type="Proteomes" id="UP000316030"/>
    </source>
</evidence>
<dbReference type="AlphaFoldDB" id="A0A521ES68"/>
<proteinExistence type="predicted"/>
<reference evidence="1 2" key="1">
    <citation type="submission" date="2017-05" db="EMBL/GenBank/DDBJ databases">
        <authorList>
            <person name="Varghese N."/>
            <person name="Submissions S."/>
        </authorList>
    </citation>
    <scope>NUCLEOTIDE SEQUENCE [LARGE SCALE GENOMIC DNA]</scope>
    <source>
        <strain evidence="1 2">DSM 29506</strain>
    </source>
</reference>
<dbReference type="EMBL" id="FXTO01000019">
    <property type="protein sequence ID" value="SMO86798.1"/>
    <property type="molecule type" value="Genomic_DNA"/>
</dbReference>
<sequence>MIHAILILTAVTIMDGDTIRSGDLLLPLGPAEKTAGERASDVIDLINRRYGADTIRHEAHLPHPGFFERG</sequence>